<organism evidence="2 3">
    <name type="scientific">Botrytis galanthina</name>
    <dbReference type="NCBI Taxonomy" id="278940"/>
    <lineage>
        <taxon>Eukaryota</taxon>
        <taxon>Fungi</taxon>
        <taxon>Dikarya</taxon>
        <taxon>Ascomycota</taxon>
        <taxon>Pezizomycotina</taxon>
        <taxon>Leotiomycetes</taxon>
        <taxon>Helotiales</taxon>
        <taxon>Sclerotiniaceae</taxon>
        <taxon>Botrytis</taxon>
    </lineage>
</organism>
<dbReference type="EMBL" id="PQXL01000325">
    <property type="protein sequence ID" value="THV47239.1"/>
    <property type="molecule type" value="Genomic_DNA"/>
</dbReference>
<proteinExistence type="predicted"/>
<evidence type="ECO:0000313" key="2">
    <source>
        <dbReference type="EMBL" id="THV47239.1"/>
    </source>
</evidence>
<dbReference type="Proteomes" id="UP000308671">
    <property type="component" value="Unassembled WGS sequence"/>
</dbReference>
<keyword evidence="3" id="KW-1185">Reference proteome</keyword>
<accession>A0A4S8QZV8</accession>
<comment type="caution">
    <text evidence="2">The sequence shown here is derived from an EMBL/GenBank/DDBJ whole genome shotgun (WGS) entry which is preliminary data.</text>
</comment>
<dbReference type="OrthoDB" id="3463373at2759"/>
<gene>
    <name evidence="2" type="ORF">BGAL_0325g00040</name>
</gene>
<protein>
    <submittedName>
        <fullName evidence="2">Uncharacterized protein</fullName>
    </submittedName>
</protein>
<dbReference type="AlphaFoldDB" id="A0A4S8QZV8"/>
<name>A0A4S8QZV8_9HELO</name>
<evidence type="ECO:0000313" key="3">
    <source>
        <dbReference type="Proteomes" id="UP000308671"/>
    </source>
</evidence>
<evidence type="ECO:0000256" key="1">
    <source>
        <dbReference type="SAM" id="MobiDB-lite"/>
    </source>
</evidence>
<feature type="compositionally biased region" description="Polar residues" evidence="1">
    <location>
        <begin position="139"/>
        <end position="148"/>
    </location>
</feature>
<feature type="region of interest" description="Disordered" evidence="1">
    <location>
        <begin position="86"/>
        <end position="173"/>
    </location>
</feature>
<sequence length="173" mass="19460">MASTQGFNPNFGRSILPPFLQPTSLESTLNDKLSLINSNSTFVTTQEPLPKLKPQEQMRLDLPIPVSTDKPAGYYLLVQHSRSLKKHPESEVIRPLPEVKGGPKFAPQDDIEPPVKKQPSQSKFGYYPNYERPPGFVESSKQQSTRTVKFTVDAPPPAPKRNPRGRYPEYEVS</sequence>
<reference evidence="2 3" key="1">
    <citation type="submission" date="2017-12" db="EMBL/GenBank/DDBJ databases">
        <title>Comparative genomics of Botrytis spp.</title>
        <authorList>
            <person name="Valero-Jimenez C.A."/>
            <person name="Tapia P."/>
            <person name="Veloso J."/>
            <person name="Silva-Moreno E."/>
            <person name="Staats M."/>
            <person name="Valdes J.H."/>
            <person name="Van Kan J.A.L."/>
        </authorList>
    </citation>
    <scope>NUCLEOTIDE SEQUENCE [LARGE SCALE GENOMIC DNA]</scope>
    <source>
        <strain evidence="2 3">MUCL435</strain>
    </source>
</reference>